<name>A0AAU9ACM3_LYSEN</name>
<accession>A0AAU9ACM3</accession>
<evidence type="ECO:0000256" key="2">
    <source>
        <dbReference type="SAM" id="Phobius"/>
    </source>
</evidence>
<organism evidence="3 4">
    <name type="scientific">Lysobacter enzymogenes</name>
    <dbReference type="NCBI Taxonomy" id="69"/>
    <lineage>
        <taxon>Bacteria</taxon>
        <taxon>Pseudomonadati</taxon>
        <taxon>Pseudomonadota</taxon>
        <taxon>Gammaproteobacteria</taxon>
        <taxon>Lysobacterales</taxon>
        <taxon>Lysobacteraceae</taxon>
        <taxon>Lysobacter</taxon>
    </lineage>
</organism>
<dbReference type="EMBL" id="AP014940">
    <property type="protein sequence ID" value="BAV95867.1"/>
    <property type="molecule type" value="Genomic_DNA"/>
</dbReference>
<feature type="transmembrane region" description="Helical" evidence="2">
    <location>
        <begin position="6"/>
        <end position="21"/>
    </location>
</feature>
<keyword evidence="2" id="KW-0472">Membrane</keyword>
<evidence type="ECO:0000256" key="1">
    <source>
        <dbReference type="SAM" id="MobiDB-lite"/>
    </source>
</evidence>
<reference evidence="3 4" key="1">
    <citation type="journal article" date="2017" name="DNA Res.">
        <title>Complete genome sequence and expression profile of the commercial lytic enzyme producer Lysobacter enzymogenes M497-1.</title>
        <authorList>
            <person name="Takami H."/>
            <person name="Toyoda A."/>
            <person name="Uchiyama I."/>
            <person name="Itoh T."/>
            <person name="Takaki Y."/>
            <person name="Arai W."/>
            <person name="Nishi S."/>
            <person name="Kawai M."/>
            <person name="Shinya K."/>
            <person name="Ikeda H."/>
        </authorList>
    </citation>
    <scope>NUCLEOTIDE SEQUENCE [LARGE SCALE GENOMIC DNA]</scope>
    <source>
        <strain evidence="3 4">M497-1</strain>
    </source>
</reference>
<keyword evidence="2" id="KW-0812">Transmembrane</keyword>
<dbReference type="Proteomes" id="UP000218824">
    <property type="component" value="Chromosome"/>
</dbReference>
<evidence type="ECO:0000313" key="4">
    <source>
        <dbReference type="Proteomes" id="UP000218824"/>
    </source>
</evidence>
<dbReference type="KEGG" id="lem:LEN_0380"/>
<evidence type="ECO:0000313" key="3">
    <source>
        <dbReference type="EMBL" id="BAV95867.1"/>
    </source>
</evidence>
<gene>
    <name evidence="3" type="ORF">LEN_0380</name>
</gene>
<protein>
    <submittedName>
        <fullName evidence="3">Uncharacterized protein</fullName>
    </submittedName>
</protein>
<sequence length="159" mass="15713">MFWLLIAMWFAFNLLVTIKVWRGKGAARRARTAMILLVWLVPVIGAIVAMILSDWPWQQLLGVRVAPAGRGRRDFGSAGASGAAAIWLNIQIATGHNGRSGSDSSYSGDAGGGFHGGDGGGSCHGSDGGSSCHGGDGGGGGGDCGGGGGGDGGGGGSCH</sequence>
<proteinExistence type="predicted"/>
<feature type="region of interest" description="Disordered" evidence="1">
    <location>
        <begin position="140"/>
        <end position="159"/>
    </location>
</feature>
<keyword evidence="2" id="KW-1133">Transmembrane helix</keyword>
<feature type="transmembrane region" description="Helical" evidence="2">
    <location>
        <begin position="33"/>
        <end position="52"/>
    </location>
</feature>
<dbReference type="AlphaFoldDB" id="A0AAU9ACM3"/>